<dbReference type="InterPro" id="IPR013083">
    <property type="entry name" value="Znf_RING/FYVE/PHD"/>
</dbReference>
<dbReference type="GO" id="GO:0004842">
    <property type="term" value="F:ubiquitin-protein transferase activity"/>
    <property type="evidence" value="ECO:0007669"/>
    <property type="project" value="InterPro"/>
</dbReference>
<keyword evidence="1" id="KW-0479">Metal-binding</keyword>
<dbReference type="InterPro" id="IPR037381">
    <property type="entry name" value="RFWD3"/>
</dbReference>
<proteinExistence type="predicted"/>
<feature type="non-terminal residue" evidence="3">
    <location>
        <position position="1"/>
    </location>
</feature>
<evidence type="ECO:0000256" key="1">
    <source>
        <dbReference type="PROSITE-ProRule" id="PRU00175"/>
    </source>
</evidence>
<gene>
    <name evidence="3" type="ORF">EJB05_06422</name>
</gene>
<dbReference type="Gene3D" id="3.30.40.10">
    <property type="entry name" value="Zinc/RING finger domain, C3HC4 (zinc finger)"/>
    <property type="match status" value="1"/>
</dbReference>
<comment type="caution">
    <text evidence="3">The sequence shown here is derived from an EMBL/GenBank/DDBJ whole genome shotgun (WGS) entry which is preliminary data.</text>
</comment>
<reference evidence="3 4" key="1">
    <citation type="journal article" date="2019" name="Sci. Rep.">
        <title>A high-quality genome of Eragrostis curvula grass provides insights into Poaceae evolution and supports new strategies to enhance forage quality.</title>
        <authorList>
            <person name="Carballo J."/>
            <person name="Santos B.A.C.M."/>
            <person name="Zappacosta D."/>
            <person name="Garbus I."/>
            <person name="Selva J.P."/>
            <person name="Gallo C.A."/>
            <person name="Diaz A."/>
            <person name="Albertini E."/>
            <person name="Caccamo M."/>
            <person name="Echenique V."/>
        </authorList>
    </citation>
    <scope>NUCLEOTIDE SEQUENCE [LARGE SCALE GENOMIC DNA]</scope>
    <source>
        <strain evidence="4">cv. Victoria</strain>
        <tissue evidence="3">Leaf</tissue>
    </source>
</reference>
<dbReference type="GO" id="GO:0008270">
    <property type="term" value="F:zinc ion binding"/>
    <property type="evidence" value="ECO:0007669"/>
    <property type="project" value="UniProtKB-KW"/>
</dbReference>
<dbReference type="PROSITE" id="PS50089">
    <property type="entry name" value="ZF_RING_2"/>
    <property type="match status" value="1"/>
</dbReference>
<evidence type="ECO:0000313" key="3">
    <source>
        <dbReference type="EMBL" id="TVU46850.1"/>
    </source>
</evidence>
<dbReference type="GO" id="GO:0016567">
    <property type="term" value="P:protein ubiquitination"/>
    <property type="evidence" value="ECO:0007669"/>
    <property type="project" value="InterPro"/>
</dbReference>
<accession>A0A5J9WHL3</accession>
<feature type="domain" description="RING-type" evidence="2">
    <location>
        <begin position="62"/>
        <end position="109"/>
    </location>
</feature>
<dbReference type="AlphaFoldDB" id="A0A5J9WHL3"/>
<evidence type="ECO:0000259" key="2">
    <source>
        <dbReference type="PROSITE" id="PS50089"/>
    </source>
</evidence>
<evidence type="ECO:0000313" key="4">
    <source>
        <dbReference type="Proteomes" id="UP000324897"/>
    </source>
</evidence>
<dbReference type="EMBL" id="RWGY01000004">
    <property type="protein sequence ID" value="TVU46850.1"/>
    <property type="molecule type" value="Genomic_DNA"/>
</dbReference>
<sequence length="233" mass="25248">MSSPGTEGEVTDVPMEEGKVEMGEKGQGGARVLASAAAAAAAVVGADGSGEEAKRPAAQFVCCICMEPWTCNDAHRICCIPCGHVYGRSCLERWLHRCGKLRTKCPQCSEPFALKNIVNLYAPGNMWDGCCRIQELNAVVSSEMAKVESVIAKERAGQVEQAKKLAEIESVMVSVLAQCAEHAKRLKEMESIVFGTNANLAIVEEKLKNVAESFKTKFVSMKEQMERTTIKGM</sequence>
<dbReference type="GO" id="GO:0036297">
    <property type="term" value="P:interstrand cross-link repair"/>
    <property type="evidence" value="ECO:0007669"/>
    <property type="project" value="InterPro"/>
</dbReference>
<protein>
    <recommendedName>
        <fullName evidence="2">RING-type domain-containing protein</fullName>
    </recommendedName>
</protein>
<organism evidence="3 4">
    <name type="scientific">Eragrostis curvula</name>
    <name type="common">weeping love grass</name>
    <dbReference type="NCBI Taxonomy" id="38414"/>
    <lineage>
        <taxon>Eukaryota</taxon>
        <taxon>Viridiplantae</taxon>
        <taxon>Streptophyta</taxon>
        <taxon>Embryophyta</taxon>
        <taxon>Tracheophyta</taxon>
        <taxon>Spermatophyta</taxon>
        <taxon>Magnoliopsida</taxon>
        <taxon>Liliopsida</taxon>
        <taxon>Poales</taxon>
        <taxon>Poaceae</taxon>
        <taxon>PACMAD clade</taxon>
        <taxon>Chloridoideae</taxon>
        <taxon>Eragrostideae</taxon>
        <taxon>Eragrostidinae</taxon>
        <taxon>Eragrostis</taxon>
    </lineage>
</organism>
<dbReference type="Proteomes" id="UP000324897">
    <property type="component" value="Chromosome 5"/>
</dbReference>
<name>A0A5J9WHL3_9POAL</name>
<dbReference type="SUPFAM" id="SSF57850">
    <property type="entry name" value="RING/U-box"/>
    <property type="match status" value="1"/>
</dbReference>
<dbReference type="InterPro" id="IPR001841">
    <property type="entry name" value="Znf_RING"/>
</dbReference>
<keyword evidence="1" id="KW-0863">Zinc-finger</keyword>
<dbReference type="GO" id="GO:0005634">
    <property type="term" value="C:nucleus"/>
    <property type="evidence" value="ECO:0007669"/>
    <property type="project" value="InterPro"/>
</dbReference>
<dbReference type="PANTHER" id="PTHR16047">
    <property type="entry name" value="RFWD3 PROTEIN"/>
    <property type="match status" value="1"/>
</dbReference>
<dbReference type="Gramene" id="TVU46850">
    <property type="protein sequence ID" value="TVU46850"/>
    <property type="gene ID" value="EJB05_06422"/>
</dbReference>
<dbReference type="PANTHER" id="PTHR16047:SF7">
    <property type="entry name" value="E3 UBIQUITIN-PROTEIN LIGASE RFWD3"/>
    <property type="match status" value="1"/>
</dbReference>
<keyword evidence="4" id="KW-1185">Reference proteome</keyword>
<dbReference type="OrthoDB" id="642539at2759"/>
<keyword evidence="1" id="KW-0862">Zinc</keyword>